<gene>
    <name evidence="2" type="ORF">PEBR_36479</name>
</gene>
<feature type="region of interest" description="Disordered" evidence="1">
    <location>
        <begin position="1"/>
        <end position="39"/>
    </location>
</feature>
<dbReference type="AlphaFoldDB" id="A0A1S9RDP4"/>
<evidence type="ECO:0000313" key="2">
    <source>
        <dbReference type="EMBL" id="OOQ83168.1"/>
    </source>
</evidence>
<name>A0A1S9RDP4_PENBI</name>
<accession>A0A1S9RDP4</accession>
<comment type="caution">
    <text evidence="2">The sequence shown here is derived from an EMBL/GenBank/DDBJ whole genome shotgun (WGS) entry which is preliminary data.</text>
</comment>
<sequence>MRPGFSSGANTAVEFGTSSPGTSLHKAEGDLPNPQTQPVEDISQKHIQEIGETNPAPGLDKVIVNSTWCPDNATAIAKPPPYTRTEPKEEVEKEVVPDPNQASEPQLPVEIDGEPIQDPTKDGTPSSDQPDPASKSNIRDQRVRSSSNFMDPEKNDRVYRDGGQRPLRDGLIEVQTNFTFW</sequence>
<dbReference type="EMBL" id="LJBN01000203">
    <property type="protein sequence ID" value="OOQ83168.1"/>
    <property type="molecule type" value="Genomic_DNA"/>
</dbReference>
<feature type="compositionally biased region" description="Basic and acidic residues" evidence="1">
    <location>
        <begin position="85"/>
        <end position="96"/>
    </location>
</feature>
<protein>
    <submittedName>
        <fullName evidence="2">Uncharacterized protein</fullName>
    </submittedName>
</protein>
<feature type="compositionally biased region" description="Basic and acidic residues" evidence="1">
    <location>
        <begin position="151"/>
        <end position="169"/>
    </location>
</feature>
<organism evidence="2 3">
    <name type="scientific">Penicillium brasilianum</name>
    <dbReference type="NCBI Taxonomy" id="104259"/>
    <lineage>
        <taxon>Eukaryota</taxon>
        <taxon>Fungi</taxon>
        <taxon>Dikarya</taxon>
        <taxon>Ascomycota</taxon>
        <taxon>Pezizomycotina</taxon>
        <taxon>Eurotiomycetes</taxon>
        <taxon>Eurotiomycetidae</taxon>
        <taxon>Eurotiales</taxon>
        <taxon>Aspergillaceae</taxon>
        <taxon>Penicillium</taxon>
    </lineage>
</organism>
<feature type="region of interest" description="Disordered" evidence="1">
    <location>
        <begin position="71"/>
        <end position="169"/>
    </location>
</feature>
<dbReference type="Proteomes" id="UP000190744">
    <property type="component" value="Unassembled WGS sequence"/>
</dbReference>
<reference evidence="3" key="1">
    <citation type="submission" date="2015-09" db="EMBL/GenBank/DDBJ databases">
        <authorList>
            <person name="Fill T.P."/>
            <person name="Baretta J.F."/>
            <person name="de Almeida L.G."/>
            <person name="Rocha M."/>
            <person name="de Souza D.H."/>
            <person name="Malavazi I."/>
            <person name="Cerdeira L.T."/>
            <person name="Hong H."/>
            <person name="Samborskyy M."/>
            <person name="de Vasconcelos A.T."/>
            <person name="Leadlay P."/>
            <person name="Rodrigues-Filho E."/>
        </authorList>
    </citation>
    <scope>NUCLEOTIDE SEQUENCE [LARGE SCALE GENOMIC DNA]</scope>
    <source>
        <strain evidence="3">LaBioMMi 136</strain>
    </source>
</reference>
<evidence type="ECO:0000256" key="1">
    <source>
        <dbReference type="SAM" id="MobiDB-lite"/>
    </source>
</evidence>
<evidence type="ECO:0000313" key="3">
    <source>
        <dbReference type="Proteomes" id="UP000190744"/>
    </source>
</evidence>
<proteinExistence type="predicted"/>